<dbReference type="RefSeq" id="WP_011952731.1">
    <property type="nucleotide sequence ID" value="NZ_CP059319.1"/>
</dbReference>
<dbReference type="Gene3D" id="3.20.20.150">
    <property type="entry name" value="Divalent-metal-dependent TIM barrel enzymes"/>
    <property type="match status" value="1"/>
</dbReference>
<dbReference type="Pfam" id="PF01261">
    <property type="entry name" value="AP_endonuc_2"/>
    <property type="match status" value="1"/>
</dbReference>
<name>A0A975D1S1_9SPHN</name>
<organism evidence="3 4">
    <name type="scientific">Rhizorhabdus wittichii</name>
    <dbReference type="NCBI Taxonomy" id="160791"/>
    <lineage>
        <taxon>Bacteria</taxon>
        <taxon>Pseudomonadati</taxon>
        <taxon>Pseudomonadota</taxon>
        <taxon>Alphaproteobacteria</taxon>
        <taxon>Sphingomonadales</taxon>
        <taxon>Sphingomonadaceae</taxon>
        <taxon>Rhizorhabdus</taxon>
    </lineage>
</organism>
<gene>
    <name evidence="3" type="ORF">HRJ34_23855</name>
</gene>
<evidence type="ECO:0000313" key="4">
    <source>
        <dbReference type="Proteomes" id="UP000664914"/>
    </source>
</evidence>
<proteinExistence type="predicted"/>
<dbReference type="InterPro" id="IPR036237">
    <property type="entry name" value="Xyl_isomerase-like_sf"/>
</dbReference>
<dbReference type="EMBL" id="CP059319">
    <property type="protein sequence ID" value="QTH21318.1"/>
    <property type="molecule type" value="Genomic_DNA"/>
</dbReference>
<reference evidence="3" key="1">
    <citation type="submission" date="2020-07" db="EMBL/GenBank/DDBJ databases">
        <authorList>
            <person name="Camacho E."/>
        </authorList>
    </citation>
    <scope>NUCLEOTIDE SEQUENCE</scope>
    <source>
        <strain evidence="3">MPO218</strain>
    </source>
</reference>
<sequence length="304" mass="33838">MNRRELLQLSAISLAGLAAAPALARSTKPRRWGIQAGTILRVLEGDFEGTLRAVAAMGYKEIGTTGSFGRDPHYVREQLDRFGLTSPNNHVAPKETYGAFQRWVRRDLSSQGIEDVYAETFSFKNVHAAFEDGIRTSKILGQKYVMWAILLPNQIADRPTIDKHIKLFNELGDMCAREGLTFAFHNHDREFAKVGNDVILDLFLDNTDPDKVKFELDFYWATKAGADPLAYLKRYAGRTKLCHIKDITATGDFAAVGSGTLDVPALIKASDDAGIEHFLVEIDRSDDPMGAIRSSIQYLRKTIG</sequence>
<dbReference type="GO" id="GO:0016853">
    <property type="term" value="F:isomerase activity"/>
    <property type="evidence" value="ECO:0007669"/>
    <property type="project" value="UniProtKB-KW"/>
</dbReference>
<dbReference type="PANTHER" id="PTHR12110">
    <property type="entry name" value="HYDROXYPYRUVATE ISOMERASE"/>
    <property type="match status" value="1"/>
</dbReference>
<dbReference type="Proteomes" id="UP000664914">
    <property type="component" value="Chromosome"/>
</dbReference>
<feature type="signal peptide" evidence="1">
    <location>
        <begin position="1"/>
        <end position="24"/>
    </location>
</feature>
<protein>
    <submittedName>
        <fullName evidence="3">Sugar phosphate isomerase/epimerase</fullName>
    </submittedName>
</protein>
<evidence type="ECO:0000256" key="1">
    <source>
        <dbReference type="SAM" id="SignalP"/>
    </source>
</evidence>
<dbReference type="SUPFAM" id="SSF51658">
    <property type="entry name" value="Xylose isomerase-like"/>
    <property type="match status" value="1"/>
</dbReference>
<feature type="domain" description="Xylose isomerase-like TIM barrel" evidence="2">
    <location>
        <begin position="126"/>
        <end position="301"/>
    </location>
</feature>
<dbReference type="OMA" id="VIMQFDT"/>
<dbReference type="PANTHER" id="PTHR12110:SF41">
    <property type="entry name" value="INOSOSE DEHYDRATASE"/>
    <property type="match status" value="1"/>
</dbReference>
<dbReference type="InterPro" id="IPR050312">
    <property type="entry name" value="IolE/XylAMocC-like"/>
</dbReference>
<keyword evidence="3" id="KW-0413">Isomerase</keyword>
<dbReference type="InterPro" id="IPR013022">
    <property type="entry name" value="Xyl_isomerase-like_TIM-brl"/>
</dbReference>
<evidence type="ECO:0000313" key="3">
    <source>
        <dbReference type="EMBL" id="QTH21318.1"/>
    </source>
</evidence>
<keyword evidence="1" id="KW-0732">Signal</keyword>
<reference evidence="3" key="2">
    <citation type="submission" date="2021-04" db="EMBL/GenBank/DDBJ databases">
        <title>Isolation and genomic analysis of the ibuprofen-degrading bacterium Sphingomonas strain MPO218.</title>
        <authorList>
            <person name="Aulestia M."/>
            <person name="Flores A."/>
            <person name="Mangas E.L."/>
            <person name="Perez-Pulido A.J."/>
            <person name="Santero E."/>
            <person name="Camacho E.M."/>
        </authorList>
    </citation>
    <scope>NUCLEOTIDE SEQUENCE</scope>
    <source>
        <strain evidence="3">MPO218</strain>
    </source>
</reference>
<feature type="chain" id="PRO_5037271343" evidence="1">
    <location>
        <begin position="25"/>
        <end position="304"/>
    </location>
</feature>
<evidence type="ECO:0000259" key="2">
    <source>
        <dbReference type="Pfam" id="PF01261"/>
    </source>
</evidence>
<accession>A0A975D1S1</accession>
<dbReference type="AlphaFoldDB" id="A0A975D1S1"/>